<name>A0A8H4LWB9_9HYPO</name>
<keyword evidence="4 8" id="KW-0479">Metal-binding</keyword>
<evidence type="ECO:0000256" key="5">
    <source>
        <dbReference type="ARBA" id="ARBA00023002"/>
    </source>
</evidence>
<dbReference type="CDD" id="cd11065">
    <property type="entry name" value="CYP64-like"/>
    <property type="match status" value="1"/>
</dbReference>
<evidence type="ECO:0000256" key="7">
    <source>
        <dbReference type="ARBA" id="ARBA00023033"/>
    </source>
</evidence>
<evidence type="ECO:0000256" key="8">
    <source>
        <dbReference type="PIRSR" id="PIRSR602401-1"/>
    </source>
</evidence>
<accession>A0A8H4LWB9</accession>
<dbReference type="GO" id="GO:0020037">
    <property type="term" value="F:heme binding"/>
    <property type="evidence" value="ECO:0007669"/>
    <property type="project" value="InterPro"/>
</dbReference>
<feature type="binding site" description="axial binding residue" evidence="8">
    <location>
        <position position="440"/>
    </location>
    <ligand>
        <name>heme</name>
        <dbReference type="ChEBI" id="CHEBI:30413"/>
    </ligand>
    <ligandPart>
        <name>Fe</name>
        <dbReference type="ChEBI" id="CHEBI:18248"/>
    </ligandPart>
</feature>
<dbReference type="AlphaFoldDB" id="A0A8H4LWB9"/>
<dbReference type="InterPro" id="IPR002401">
    <property type="entry name" value="Cyt_P450_E_grp-I"/>
</dbReference>
<dbReference type="InterPro" id="IPR017972">
    <property type="entry name" value="Cyt_P450_CS"/>
</dbReference>
<evidence type="ECO:0000256" key="2">
    <source>
        <dbReference type="ARBA" id="ARBA00010617"/>
    </source>
</evidence>
<protein>
    <recommendedName>
        <fullName evidence="12">Cytochrome P450</fullName>
    </recommendedName>
</protein>
<keyword evidence="11" id="KW-1185">Reference proteome</keyword>
<dbReference type="PRINTS" id="PR00385">
    <property type="entry name" value="P450"/>
</dbReference>
<keyword evidence="6 8" id="KW-0408">Iron</keyword>
<evidence type="ECO:0008006" key="12">
    <source>
        <dbReference type="Google" id="ProtNLM"/>
    </source>
</evidence>
<evidence type="ECO:0000313" key="10">
    <source>
        <dbReference type="EMBL" id="KAF4506121.1"/>
    </source>
</evidence>
<dbReference type="Gene3D" id="1.10.630.10">
    <property type="entry name" value="Cytochrome P450"/>
    <property type="match status" value="1"/>
</dbReference>
<reference evidence="10 11" key="1">
    <citation type="journal article" date="2020" name="Genome Biol. Evol.">
        <title>A new high-quality draft genome assembly of the Chinese cordyceps Ophiocordyceps sinensis.</title>
        <authorList>
            <person name="Shu R."/>
            <person name="Zhang J."/>
            <person name="Meng Q."/>
            <person name="Zhang H."/>
            <person name="Zhou G."/>
            <person name="Li M."/>
            <person name="Wu P."/>
            <person name="Zhao Y."/>
            <person name="Chen C."/>
            <person name="Qin Q."/>
        </authorList>
    </citation>
    <scope>NUCLEOTIDE SEQUENCE [LARGE SCALE GENOMIC DNA]</scope>
    <source>
        <strain evidence="10 11">IOZ07</strain>
    </source>
</reference>
<keyword evidence="5 9" id="KW-0560">Oxidoreductase</keyword>
<keyword evidence="3 8" id="KW-0349">Heme</keyword>
<dbReference type="Pfam" id="PF00067">
    <property type="entry name" value="p450"/>
    <property type="match status" value="1"/>
</dbReference>
<comment type="similarity">
    <text evidence="2 9">Belongs to the cytochrome P450 family.</text>
</comment>
<dbReference type="PROSITE" id="PS00086">
    <property type="entry name" value="CYTOCHROME_P450"/>
    <property type="match status" value="1"/>
</dbReference>
<dbReference type="Proteomes" id="UP000557566">
    <property type="component" value="Unassembled WGS sequence"/>
</dbReference>
<evidence type="ECO:0000256" key="4">
    <source>
        <dbReference type="ARBA" id="ARBA00022723"/>
    </source>
</evidence>
<dbReference type="GO" id="GO:0016705">
    <property type="term" value="F:oxidoreductase activity, acting on paired donors, with incorporation or reduction of molecular oxygen"/>
    <property type="evidence" value="ECO:0007669"/>
    <property type="project" value="InterPro"/>
</dbReference>
<keyword evidence="7 9" id="KW-0503">Monooxygenase</keyword>
<gene>
    <name evidence="10" type="ORF">G6O67_006238</name>
</gene>
<proteinExistence type="inferred from homology"/>
<organism evidence="10 11">
    <name type="scientific">Ophiocordyceps sinensis</name>
    <dbReference type="NCBI Taxonomy" id="72228"/>
    <lineage>
        <taxon>Eukaryota</taxon>
        <taxon>Fungi</taxon>
        <taxon>Dikarya</taxon>
        <taxon>Ascomycota</taxon>
        <taxon>Pezizomycotina</taxon>
        <taxon>Sordariomycetes</taxon>
        <taxon>Hypocreomycetidae</taxon>
        <taxon>Hypocreales</taxon>
        <taxon>Ophiocordycipitaceae</taxon>
        <taxon>Ophiocordyceps</taxon>
    </lineage>
</organism>
<comment type="cofactor">
    <cofactor evidence="1 8">
        <name>heme</name>
        <dbReference type="ChEBI" id="CHEBI:30413"/>
    </cofactor>
</comment>
<dbReference type="PANTHER" id="PTHR46300:SF7">
    <property type="entry name" value="P450, PUTATIVE (EUROFUNG)-RELATED"/>
    <property type="match status" value="1"/>
</dbReference>
<dbReference type="PANTHER" id="PTHR46300">
    <property type="entry name" value="P450, PUTATIVE (EUROFUNG)-RELATED-RELATED"/>
    <property type="match status" value="1"/>
</dbReference>
<dbReference type="SUPFAM" id="SSF48264">
    <property type="entry name" value="Cytochrome P450"/>
    <property type="match status" value="1"/>
</dbReference>
<evidence type="ECO:0000256" key="3">
    <source>
        <dbReference type="ARBA" id="ARBA00022617"/>
    </source>
</evidence>
<dbReference type="InterPro" id="IPR036396">
    <property type="entry name" value="Cyt_P450_sf"/>
</dbReference>
<dbReference type="InterPro" id="IPR050364">
    <property type="entry name" value="Cytochrome_P450_fung"/>
</dbReference>
<evidence type="ECO:0000313" key="11">
    <source>
        <dbReference type="Proteomes" id="UP000557566"/>
    </source>
</evidence>
<comment type="caution">
    <text evidence="10">The sequence shown here is derived from an EMBL/GenBank/DDBJ whole genome shotgun (WGS) entry which is preliminary data.</text>
</comment>
<evidence type="ECO:0000256" key="6">
    <source>
        <dbReference type="ARBA" id="ARBA00023004"/>
    </source>
</evidence>
<dbReference type="PRINTS" id="PR00463">
    <property type="entry name" value="EP450I"/>
</dbReference>
<dbReference type="GO" id="GO:0005506">
    <property type="term" value="F:iron ion binding"/>
    <property type="evidence" value="ECO:0007669"/>
    <property type="project" value="InterPro"/>
</dbReference>
<dbReference type="InterPro" id="IPR001128">
    <property type="entry name" value="Cyt_P450"/>
</dbReference>
<evidence type="ECO:0000256" key="1">
    <source>
        <dbReference type="ARBA" id="ARBA00001971"/>
    </source>
</evidence>
<sequence length="531" mass="60327">MANLLIKGIFVVLGVLLYLQHVRKRTKLNLPPGPKPIPILGNIMDFPPKGMPEYKHWLKHKDLYGPVSSVTVMGQTMVIIHDRQAVQELLETGAKKTSGRPHTEFGNRLCGYGIFMIGRQLDDAFRWHRRLIHQQVGSKSVVSLYHGMMAMEVQRFLARVQREPENLLERFQSLTGAIMLKTIYGYSIEQEKDDDLIILVEKMMTNLSLAFIPLAWMVDIIPGLRYLPSSLPWMNFKKTAREFSRITHQVVEAPFLFTQRQMAGLTARPSYVARLLEESRDKGEERSDEETEAIKITAAGLFGGGTDTTASNLSSFVLSMACFPEVQRKAQQEIDDVVGPDRLPCFDDRDKMPYMEGVIMEALRCLPNGPMGFTHTATEAMTYGGYDIPKGAHLMPAVWWLAHDPQVYRDPDEFDPERYSWPRNEPDPRPLVFGFGRRVCPGQWLADSTLFLVLSQILAVFSIRKAIDEKGSEIDIKLEGRPGMVTHPVNCPFQIRPRNAQKAHLLQRLQDENPWEGSDAESMREILSMSA</sequence>
<dbReference type="GO" id="GO:0004497">
    <property type="term" value="F:monooxygenase activity"/>
    <property type="evidence" value="ECO:0007669"/>
    <property type="project" value="UniProtKB-KW"/>
</dbReference>
<evidence type="ECO:0000256" key="9">
    <source>
        <dbReference type="RuleBase" id="RU000461"/>
    </source>
</evidence>
<dbReference type="EMBL" id="JAAVMX010000007">
    <property type="protein sequence ID" value="KAF4506121.1"/>
    <property type="molecule type" value="Genomic_DNA"/>
</dbReference>
<dbReference type="OrthoDB" id="2789670at2759"/>